<dbReference type="InterPro" id="IPR031770">
    <property type="entry name" value="Abf-1/2"/>
</dbReference>
<name>A0A914P8C9_9BILA</name>
<dbReference type="GO" id="GO:0098542">
    <property type="term" value="P:defense response to other organism"/>
    <property type="evidence" value="ECO:0007669"/>
    <property type="project" value="InterPro"/>
</dbReference>
<feature type="signal peptide" evidence="1">
    <location>
        <begin position="1"/>
        <end position="23"/>
    </location>
</feature>
<evidence type="ECO:0000313" key="2">
    <source>
        <dbReference type="Proteomes" id="UP000887578"/>
    </source>
</evidence>
<dbReference type="Pfam" id="PF16839">
    <property type="entry name" value="Antimicrobial25"/>
    <property type="match status" value="1"/>
</dbReference>
<dbReference type="Gene3D" id="3.30.30.110">
    <property type="entry name" value="Antibacterial factor-related peptide"/>
    <property type="match status" value="1"/>
</dbReference>
<proteinExistence type="predicted"/>
<organism evidence="2 3">
    <name type="scientific">Panagrolaimus davidi</name>
    <dbReference type="NCBI Taxonomy" id="227884"/>
    <lineage>
        <taxon>Eukaryota</taxon>
        <taxon>Metazoa</taxon>
        <taxon>Ecdysozoa</taxon>
        <taxon>Nematoda</taxon>
        <taxon>Chromadorea</taxon>
        <taxon>Rhabditida</taxon>
        <taxon>Tylenchina</taxon>
        <taxon>Panagrolaimomorpha</taxon>
        <taxon>Panagrolaimoidea</taxon>
        <taxon>Panagrolaimidae</taxon>
        <taxon>Panagrolaimus</taxon>
    </lineage>
</organism>
<evidence type="ECO:0000256" key="1">
    <source>
        <dbReference type="SAM" id="SignalP"/>
    </source>
</evidence>
<protein>
    <submittedName>
        <fullName evidence="3">Uncharacterized protein</fullName>
    </submittedName>
</protein>
<dbReference type="Proteomes" id="UP000887578">
    <property type="component" value="Unplaced"/>
</dbReference>
<dbReference type="WBParaSite" id="PDA_v2.g13717.t1">
    <property type="protein sequence ID" value="PDA_v2.g13717.t1"/>
    <property type="gene ID" value="PDA_v2.g13717"/>
</dbReference>
<feature type="chain" id="PRO_5037157463" evidence="1">
    <location>
        <begin position="24"/>
        <end position="79"/>
    </location>
</feature>
<keyword evidence="1" id="KW-0732">Signal</keyword>
<keyword evidence="2" id="KW-1185">Reference proteome</keyword>
<dbReference type="AlphaFoldDB" id="A0A914P8C9"/>
<dbReference type="InterPro" id="IPR038204">
    <property type="entry name" value="Abf-1/2_sf"/>
</dbReference>
<sequence length="79" mass="8366">MAKLLLVFSLLIGFLLIFETTQAVSCDIDRIACVASCKFQNCGTGYCENRGGRNTCVCSRCGGDGGSWPNIPSVNVGRG</sequence>
<evidence type="ECO:0000313" key="3">
    <source>
        <dbReference type="WBParaSite" id="PDA_v2.g13717.t1"/>
    </source>
</evidence>
<accession>A0A914P8C9</accession>
<reference evidence="3" key="1">
    <citation type="submission" date="2022-11" db="UniProtKB">
        <authorList>
            <consortium name="WormBaseParasite"/>
        </authorList>
    </citation>
    <scope>IDENTIFICATION</scope>
</reference>